<keyword evidence="3" id="KW-1185">Reference proteome</keyword>
<accession>A0ABP8JL87</accession>
<evidence type="ECO:0000256" key="1">
    <source>
        <dbReference type="SAM" id="MobiDB-lite"/>
    </source>
</evidence>
<proteinExistence type="predicted"/>
<name>A0ABP8JL87_9BACT</name>
<evidence type="ECO:0000313" key="3">
    <source>
        <dbReference type="Proteomes" id="UP001500454"/>
    </source>
</evidence>
<dbReference type="InterPro" id="IPR010982">
    <property type="entry name" value="Lambda_DNA-bd_dom_sf"/>
</dbReference>
<comment type="caution">
    <text evidence="2">The sequence shown here is derived from an EMBL/GenBank/DDBJ whole genome shotgun (WGS) entry which is preliminary data.</text>
</comment>
<dbReference type="EMBL" id="BAABHA010000015">
    <property type="protein sequence ID" value="GAA4392536.1"/>
    <property type="molecule type" value="Genomic_DNA"/>
</dbReference>
<evidence type="ECO:0000313" key="2">
    <source>
        <dbReference type="EMBL" id="GAA4392536.1"/>
    </source>
</evidence>
<feature type="region of interest" description="Disordered" evidence="1">
    <location>
        <begin position="67"/>
        <end position="88"/>
    </location>
</feature>
<dbReference type="SUPFAM" id="SSF47413">
    <property type="entry name" value="lambda repressor-like DNA-binding domains"/>
    <property type="match status" value="1"/>
</dbReference>
<sequence length="193" mass="20269">MLRTPTSYSPTTAASVRRHFALSQAELARWLGLTTRQVIAVEAGKRRFSAAAEARLARLADLLPTAALPPAETPPAPPAPAGAAAQEAEQLRRRARRCRYLARRLQFQLDTLGLQDAALLRRCQGLAALRGALAAAPTPLPAADAAWLAGLEASTAAALAPRPGPLARAHLALRCRLLLAEADALDALRAAGA</sequence>
<evidence type="ECO:0008006" key="4">
    <source>
        <dbReference type="Google" id="ProtNLM"/>
    </source>
</evidence>
<dbReference type="Proteomes" id="UP001500454">
    <property type="component" value="Unassembled WGS sequence"/>
</dbReference>
<protein>
    <recommendedName>
        <fullName evidence="4">XRE family transcriptional regulator</fullName>
    </recommendedName>
</protein>
<dbReference type="Gene3D" id="1.10.260.40">
    <property type="entry name" value="lambda repressor-like DNA-binding domains"/>
    <property type="match status" value="1"/>
</dbReference>
<organism evidence="2 3">
    <name type="scientific">Hymenobacter koreensis</name>
    <dbReference type="NCBI Taxonomy" id="1084523"/>
    <lineage>
        <taxon>Bacteria</taxon>
        <taxon>Pseudomonadati</taxon>
        <taxon>Bacteroidota</taxon>
        <taxon>Cytophagia</taxon>
        <taxon>Cytophagales</taxon>
        <taxon>Hymenobacteraceae</taxon>
        <taxon>Hymenobacter</taxon>
    </lineage>
</organism>
<dbReference type="RefSeq" id="WP_345227656.1">
    <property type="nucleotide sequence ID" value="NZ_BAABHA010000015.1"/>
</dbReference>
<reference evidence="3" key="1">
    <citation type="journal article" date="2019" name="Int. J. Syst. Evol. Microbiol.">
        <title>The Global Catalogue of Microorganisms (GCM) 10K type strain sequencing project: providing services to taxonomists for standard genome sequencing and annotation.</title>
        <authorList>
            <consortium name="The Broad Institute Genomics Platform"/>
            <consortium name="The Broad Institute Genome Sequencing Center for Infectious Disease"/>
            <person name="Wu L."/>
            <person name="Ma J."/>
        </authorList>
    </citation>
    <scope>NUCLEOTIDE SEQUENCE [LARGE SCALE GENOMIC DNA]</scope>
    <source>
        <strain evidence="3">JCM 17924</strain>
    </source>
</reference>
<feature type="compositionally biased region" description="Pro residues" evidence="1">
    <location>
        <begin position="71"/>
        <end position="80"/>
    </location>
</feature>
<gene>
    <name evidence="2" type="ORF">GCM10023186_43160</name>
</gene>